<dbReference type="PROSITE" id="PS50109">
    <property type="entry name" value="HIS_KIN"/>
    <property type="match status" value="1"/>
</dbReference>
<dbReference type="Gene3D" id="3.30.565.10">
    <property type="entry name" value="Histidine kinase-like ATPase, C-terminal domain"/>
    <property type="match status" value="1"/>
</dbReference>
<keyword evidence="4" id="KW-0418">Kinase</keyword>
<evidence type="ECO:0000256" key="5">
    <source>
        <dbReference type="ARBA" id="ARBA00023012"/>
    </source>
</evidence>
<dbReference type="PANTHER" id="PTHR43711:SF28">
    <property type="entry name" value="SENSOR HISTIDINE KINASE YXDK"/>
    <property type="match status" value="1"/>
</dbReference>
<dbReference type="EMBL" id="LIAE01005195">
    <property type="protein sequence ID" value="PAV93488.1"/>
    <property type="molecule type" value="Genomic_DNA"/>
</dbReference>
<dbReference type="InterPro" id="IPR050736">
    <property type="entry name" value="Sensor_HK_Regulatory"/>
</dbReference>
<gene>
    <name evidence="7" type="ORF">WR25_21851</name>
</gene>
<dbReference type="EC" id="2.7.13.3" evidence="2"/>
<name>A0A2A2M4R8_9BILA</name>
<keyword evidence="3" id="KW-0808">Transferase</keyword>
<comment type="catalytic activity">
    <reaction evidence="1">
        <text>ATP + protein L-histidine = ADP + protein N-phospho-L-histidine.</text>
        <dbReference type="EC" id="2.7.13.3"/>
    </reaction>
</comment>
<dbReference type="GO" id="GO:0004673">
    <property type="term" value="F:protein histidine kinase activity"/>
    <property type="evidence" value="ECO:0007669"/>
    <property type="project" value="UniProtKB-EC"/>
</dbReference>
<dbReference type="AlphaFoldDB" id="A0A2A2M4R8"/>
<keyword evidence="5" id="KW-0902">Two-component regulatory system</keyword>
<proteinExistence type="predicted"/>
<keyword evidence="8" id="KW-1185">Reference proteome</keyword>
<protein>
    <recommendedName>
        <fullName evidence="2">histidine kinase</fullName>
        <ecNumber evidence="2">2.7.13.3</ecNumber>
    </recommendedName>
</protein>
<dbReference type="Proteomes" id="UP000218231">
    <property type="component" value="Unassembled WGS sequence"/>
</dbReference>
<evidence type="ECO:0000256" key="2">
    <source>
        <dbReference type="ARBA" id="ARBA00012438"/>
    </source>
</evidence>
<accession>A0A2A2M4R8</accession>
<dbReference type="STRING" id="2018661.A0A2A2M4R8"/>
<dbReference type="CDD" id="cd00075">
    <property type="entry name" value="HATPase"/>
    <property type="match status" value="1"/>
</dbReference>
<sequence>MEPVLADHDGTLTLEAGALPMVAGDADLLGQMLVNVLDNVVTHTPRGTHARLSLASDGGFARITVADDGPGLAEADRARVVQAFERAAQAETRGSGLGLAIVQAIVRFHGGTLRLDDARPGLAVRIALPLMPPDACAGSAAG</sequence>
<dbReference type="SUPFAM" id="SSF55874">
    <property type="entry name" value="ATPase domain of HSP90 chaperone/DNA topoisomerase II/histidine kinase"/>
    <property type="match status" value="1"/>
</dbReference>
<dbReference type="PRINTS" id="PR00344">
    <property type="entry name" value="BCTRLSENSOR"/>
</dbReference>
<dbReference type="InterPro" id="IPR005467">
    <property type="entry name" value="His_kinase_dom"/>
</dbReference>
<dbReference type="InterPro" id="IPR003594">
    <property type="entry name" value="HATPase_dom"/>
</dbReference>
<comment type="caution">
    <text evidence="7">The sequence shown here is derived from an EMBL/GenBank/DDBJ whole genome shotgun (WGS) entry which is preliminary data.</text>
</comment>
<evidence type="ECO:0000259" key="6">
    <source>
        <dbReference type="PROSITE" id="PS50109"/>
    </source>
</evidence>
<dbReference type="Pfam" id="PF02518">
    <property type="entry name" value="HATPase_c"/>
    <property type="match status" value="1"/>
</dbReference>
<evidence type="ECO:0000256" key="3">
    <source>
        <dbReference type="ARBA" id="ARBA00022679"/>
    </source>
</evidence>
<feature type="domain" description="Histidine kinase" evidence="6">
    <location>
        <begin position="22"/>
        <end position="132"/>
    </location>
</feature>
<dbReference type="PANTHER" id="PTHR43711">
    <property type="entry name" value="TWO-COMPONENT HISTIDINE KINASE"/>
    <property type="match status" value="1"/>
</dbReference>
<dbReference type="GO" id="GO:0000160">
    <property type="term" value="P:phosphorelay signal transduction system"/>
    <property type="evidence" value="ECO:0007669"/>
    <property type="project" value="UniProtKB-KW"/>
</dbReference>
<evidence type="ECO:0000256" key="1">
    <source>
        <dbReference type="ARBA" id="ARBA00000085"/>
    </source>
</evidence>
<dbReference type="SMART" id="SM00387">
    <property type="entry name" value="HATPase_c"/>
    <property type="match status" value="1"/>
</dbReference>
<organism evidence="7 8">
    <name type="scientific">Diploscapter pachys</name>
    <dbReference type="NCBI Taxonomy" id="2018661"/>
    <lineage>
        <taxon>Eukaryota</taxon>
        <taxon>Metazoa</taxon>
        <taxon>Ecdysozoa</taxon>
        <taxon>Nematoda</taxon>
        <taxon>Chromadorea</taxon>
        <taxon>Rhabditida</taxon>
        <taxon>Rhabditina</taxon>
        <taxon>Rhabditomorpha</taxon>
        <taxon>Rhabditoidea</taxon>
        <taxon>Rhabditidae</taxon>
        <taxon>Diploscapter</taxon>
    </lineage>
</organism>
<dbReference type="InterPro" id="IPR036890">
    <property type="entry name" value="HATPase_C_sf"/>
</dbReference>
<evidence type="ECO:0000313" key="8">
    <source>
        <dbReference type="Proteomes" id="UP000218231"/>
    </source>
</evidence>
<reference evidence="7 8" key="1">
    <citation type="journal article" date="2017" name="Curr. Biol.">
        <title>Genome architecture and evolution of a unichromosomal asexual nematode.</title>
        <authorList>
            <person name="Fradin H."/>
            <person name="Zegar C."/>
            <person name="Gutwein M."/>
            <person name="Lucas J."/>
            <person name="Kovtun M."/>
            <person name="Corcoran D."/>
            <person name="Baugh L.R."/>
            <person name="Kiontke K."/>
            <person name="Gunsalus K."/>
            <person name="Fitch D.H."/>
            <person name="Piano F."/>
        </authorList>
    </citation>
    <scope>NUCLEOTIDE SEQUENCE [LARGE SCALE GENOMIC DNA]</scope>
    <source>
        <strain evidence="7">PF1309</strain>
    </source>
</reference>
<evidence type="ECO:0000313" key="7">
    <source>
        <dbReference type="EMBL" id="PAV93488.1"/>
    </source>
</evidence>
<dbReference type="OrthoDB" id="297207at2759"/>
<dbReference type="InterPro" id="IPR004358">
    <property type="entry name" value="Sig_transdc_His_kin-like_C"/>
</dbReference>
<evidence type="ECO:0000256" key="4">
    <source>
        <dbReference type="ARBA" id="ARBA00022777"/>
    </source>
</evidence>